<sequence>MKKPIIFLAAITLSSAVFADNTNESNSGPSMGGDGDTSSMNKNMNSMHKGMDKETTQAEDLKNKEVQHLHKEMRLYGLSERGMEARRILMSPDG</sequence>
<name>A0A0F9LXS1_9ZZZZ</name>
<proteinExistence type="predicted"/>
<evidence type="ECO:0000256" key="1">
    <source>
        <dbReference type="SAM" id="MobiDB-lite"/>
    </source>
</evidence>
<feature type="region of interest" description="Disordered" evidence="1">
    <location>
        <begin position="20"/>
        <end position="60"/>
    </location>
</feature>
<comment type="caution">
    <text evidence="2">The sequence shown here is derived from an EMBL/GenBank/DDBJ whole genome shotgun (WGS) entry which is preliminary data.</text>
</comment>
<evidence type="ECO:0000313" key="2">
    <source>
        <dbReference type="EMBL" id="KKM69185.1"/>
    </source>
</evidence>
<accession>A0A0F9LXS1</accession>
<protein>
    <submittedName>
        <fullName evidence="2">Uncharacterized protein</fullName>
    </submittedName>
</protein>
<organism evidence="2">
    <name type="scientific">marine sediment metagenome</name>
    <dbReference type="NCBI Taxonomy" id="412755"/>
    <lineage>
        <taxon>unclassified sequences</taxon>
        <taxon>metagenomes</taxon>
        <taxon>ecological metagenomes</taxon>
    </lineage>
</organism>
<feature type="compositionally biased region" description="Polar residues" evidence="1">
    <location>
        <begin position="36"/>
        <end position="46"/>
    </location>
</feature>
<reference evidence="2" key="1">
    <citation type="journal article" date="2015" name="Nature">
        <title>Complex archaea that bridge the gap between prokaryotes and eukaryotes.</title>
        <authorList>
            <person name="Spang A."/>
            <person name="Saw J.H."/>
            <person name="Jorgensen S.L."/>
            <person name="Zaremba-Niedzwiedzka K."/>
            <person name="Martijn J."/>
            <person name="Lind A.E."/>
            <person name="van Eijk R."/>
            <person name="Schleper C."/>
            <person name="Guy L."/>
            <person name="Ettema T.J."/>
        </authorList>
    </citation>
    <scope>NUCLEOTIDE SEQUENCE</scope>
</reference>
<feature type="compositionally biased region" description="Polar residues" evidence="1">
    <location>
        <begin position="20"/>
        <end position="29"/>
    </location>
</feature>
<gene>
    <name evidence="2" type="ORF">LCGC14_1453370</name>
</gene>
<feature type="compositionally biased region" description="Basic and acidic residues" evidence="1">
    <location>
        <begin position="49"/>
        <end position="60"/>
    </location>
</feature>
<dbReference type="AlphaFoldDB" id="A0A0F9LXS1"/>
<dbReference type="EMBL" id="LAZR01010032">
    <property type="protein sequence ID" value="KKM69185.1"/>
    <property type="molecule type" value="Genomic_DNA"/>
</dbReference>